<dbReference type="Proteomes" id="UP001199424">
    <property type="component" value="Unassembled WGS sequence"/>
</dbReference>
<dbReference type="InterPro" id="IPR050155">
    <property type="entry name" value="HAD-like_hydrolase_sf"/>
</dbReference>
<dbReference type="PRINTS" id="PR00413">
    <property type="entry name" value="HADHALOGNASE"/>
</dbReference>
<name>A0AAE3DI75_9FIRM</name>
<dbReference type="Gene3D" id="1.10.150.240">
    <property type="entry name" value="Putative phosphatase, domain 2"/>
    <property type="match status" value="1"/>
</dbReference>
<dbReference type="GO" id="GO:0006281">
    <property type="term" value="P:DNA repair"/>
    <property type="evidence" value="ECO:0007669"/>
    <property type="project" value="TreeGrafter"/>
</dbReference>
<proteinExistence type="predicted"/>
<evidence type="ECO:0000313" key="2">
    <source>
        <dbReference type="Proteomes" id="UP001199424"/>
    </source>
</evidence>
<dbReference type="EMBL" id="JAJEQC010000012">
    <property type="protein sequence ID" value="MCC2137613.1"/>
    <property type="molecule type" value="Genomic_DNA"/>
</dbReference>
<sequence length="219" mass="23966">MAKVKAVIFDMDGTVANTLTSIAGFGNAALEAHRLKTFPVDRYRTFVGNGADILMRRMLTAAKGTYTEEDVKALRKTYDALYESDPTKDVTPYPGIVELLQKMRENNVKAAVLSNKPDNMTCYIAEKLFTGLFDVVHGQREGVPKKPNPSAALLLCEELGVTPAECLYVGDSGVDMQTGQNAGLFTAGVTWGFRDEKELEENGADTLVHNAEELENLIL</sequence>
<dbReference type="AlphaFoldDB" id="A0AAE3DI75"/>
<evidence type="ECO:0000313" key="1">
    <source>
        <dbReference type="EMBL" id="MCC2137613.1"/>
    </source>
</evidence>
<dbReference type="SUPFAM" id="SSF56784">
    <property type="entry name" value="HAD-like"/>
    <property type="match status" value="1"/>
</dbReference>
<dbReference type="InterPro" id="IPR023214">
    <property type="entry name" value="HAD_sf"/>
</dbReference>
<dbReference type="NCBIfam" id="TIGR01509">
    <property type="entry name" value="HAD-SF-IA-v3"/>
    <property type="match status" value="1"/>
</dbReference>
<dbReference type="NCBIfam" id="TIGR01549">
    <property type="entry name" value="HAD-SF-IA-v1"/>
    <property type="match status" value="1"/>
</dbReference>
<protein>
    <submittedName>
        <fullName evidence="1">HAD family hydrolase</fullName>
    </submittedName>
</protein>
<keyword evidence="1" id="KW-0378">Hydrolase</keyword>
<keyword evidence="2" id="KW-1185">Reference proteome</keyword>
<dbReference type="GO" id="GO:0008967">
    <property type="term" value="F:phosphoglycolate phosphatase activity"/>
    <property type="evidence" value="ECO:0007669"/>
    <property type="project" value="TreeGrafter"/>
</dbReference>
<dbReference type="GO" id="GO:0005829">
    <property type="term" value="C:cytosol"/>
    <property type="evidence" value="ECO:0007669"/>
    <property type="project" value="TreeGrafter"/>
</dbReference>
<dbReference type="InterPro" id="IPR036412">
    <property type="entry name" value="HAD-like_sf"/>
</dbReference>
<dbReference type="InterPro" id="IPR023198">
    <property type="entry name" value="PGP-like_dom2"/>
</dbReference>
<accession>A0AAE3DI75</accession>
<dbReference type="PANTHER" id="PTHR43434">
    <property type="entry name" value="PHOSPHOGLYCOLATE PHOSPHATASE"/>
    <property type="match status" value="1"/>
</dbReference>
<dbReference type="Pfam" id="PF00702">
    <property type="entry name" value="Hydrolase"/>
    <property type="match status" value="1"/>
</dbReference>
<gene>
    <name evidence="1" type="ORF">LKD31_11410</name>
</gene>
<dbReference type="RefSeq" id="WP_308449797.1">
    <property type="nucleotide sequence ID" value="NZ_JAJEQC010000012.1"/>
</dbReference>
<comment type="caution">
    <text evidence="1">The sequence shown here is derived from an EMBL/GenBank/DDBJ whole genome shotgun (WGS) entry which is preliminary data.</text>
</comment>
<dbReference type="SFLD" id="SFLDG01129">
    <property type="entry name" value="C1.5:_HAD__Beta-PGM__Phosphata"/>
    <property type="match status" value="1"/>
</dbReference>
<dbReference type="SFLD" id="SFLDG01135">
    <property type="entry name" value="C1.5.6:_HAD__Beta-PGM__Phospha"/>
    <property type="match status" value="1"/>
</dbReference>
<dbReference type="PANTHER" id="PTHR43434:SF1">
    <property type="entry name" value="PHOSPHOGLYCOLATE PHOSPHATASE"/>
    <property type="match status" value="1"/>
</dbReference>
<organism evidence="1 2">
    <name type="scientific">Hominenteromicrobium mulieris</name>
    <dbReference type="NCBI Taxonomy" id="2885357"/>
    <lineage>
        <taxon>Bacteria</taxon>
        <taxon>Bacillati</taxon>
        <taxon>Bacillota</taxon>
        <taxon>Clostridia</taxon>
        <taxon>Eubacteriales</taxon>
        <taxon>Oscillospiraceae</taxon>
        <taxon>Hominenteromicrobium</taxon>
    </lineage>
</organism>
<dbReference type="SFLD" id="SFLDS00003">
    <property type="entry name" value="Haloacid_Dehalogenase"/>
    <property type="match status" value="1"/>
</dbReference>
<reference evidence="1" key="1">
    <citation type="submission" date="2021-10" db="EMBL/GenBank/DDBJ databases">
        <title>Anaerobic single-cell dispensing facilitates the cultivation of human gut bacteria.</title>
        <authorList>
            <person name="Afrizal A."/>
        </authorList>
    </citation>
    <scope>NUCLEOTIDE SEQUENCE</scope>
    <source>
        <strain evidence="1">CLA-AA-H250</strain>
    </source>
</reference>
<dbReference type="InterPro" id="IPR006439">
    <property type="entry name" value="HAD-SF_hydro_IA"/>
</dbReference>
<dbReference type="Gene3D" id="3.40.50.1000">
    <property type="entry name" value="HAD superfamily/HAD-like"/>
    <property type="match status" value="1"/>
</dbReference>